<evidence type="ECO:0000313" key="3">
    <source>
        <dbReference type="Proteomes" id="UP000198833"/>
    </source>
</evidence>
<dbReference type="SUPFAM" id="SSF55729">
    <property type="entry name" value="Acyl-CoA N-acyltransferases (Nat)"/>
    <property type="match status" value="1"/>
</dbReference>
<name>A0A1H9GPN1_9LACT</name>
<keyword evidence="3" id="KW-1185">Reference proteome</keyword>
<dbReference type="CDD" id="cd04301">
    <property type="entry name" value="NAT_SF"/>
    <property type="match status" value="1"/>
</dbReference>
<protein>
    <submittedName>
        <fullName evidence="2">Protein N-acetyltransferase, RimJ/RimL family</fullName>
    </submittedName>
</protein>
<dbReference type="Proteomes" id="UP000198833">
    <property type="component" value="Unassembled WGS sequence"/>
</dbReference>
<evidence type="ECO:0000313" key="2">
    <source>
        <dbReference type="EMBL" id="SEQ52062.1"/>
    </source>
</evidence>
<dbReference type="PANTHER" id="PTHR43415:SF3">
    <property type="entry name" value="GNAT-FAMILY ACETYLTRANSFERASE"/>
    <property type="match status" value="1"/>
</dbReference>
<dbReference type="Pfam" id="PF00583">
    <property type="entry name" value="Acetyltransf_1"/>
    <property type="match status" value="1"/>
</dbReference>
<dbReference type="PANTHER" id="PTHR43415">
    <property type="entry name" value="SPERMIDINE N(1)-ACETYLTRANSFERASE"/>
    <property type="match status" value="1"/>
</dbReference>
<proteinExistence type="predicted"/>
<reference evidence="2 3" key="1">
    <citation type="submission" date="2016-10" db="EMBL/GenBank/DDBJ databases">
        <authorList>
            <person name="de Groot N.N."/>
        </authorList>
    </citation>
    <scope>NUCLEOTIDE SEQUENCE [LARGE SCALE GENOMIC DNA]</scope>
    <source>
        <strain evidence="2 3">DSM 15695</strain>
    </source>
</reference>
<accession>A0A1H9GPN1</accession>
<dbReference type="InterPro" id="IPR016181">
    <property type="entry name" value="Acyl_CoA_acyltransferase"/>
</dbReference>
<sequence length="183" mass="20575">MKNKMFPVDTVESEDIEITVRQAEETDARAIIGLSRHLGKETDYLSFGKEGLSLTVAEERAIINSYQAAPTSILLLTETDGQIIGLSSVKVLDQGKQAHVAEIGVSLIEEYWGYSIGHMMLTALIEFAQAVDIKVLTLEVITENQRAIKLYQKNHFDIVGRLTKRVKSAYGYYDTYIMERILD</sequence>
<dbReference type="PROSITE" id="PS51186">
    <property type="entry name" value="GNAT"/>
    <property type="match status" value="1"/>
</dbReference>
<gene>
    <name evidence="2" type="ORF">SAMN04488558_11612</name>
</gene>
<dbReference type="Gene3D" id="3.40.630.30">
    <property type="match status" value="1"/>
</dbReference>
<dbReference type="STRING" id="89093.SAMN04488558_11612"/>
<evidence type="ECO:0000259" key="1">
    <source>
        <dbReference type="PROSITE" id="PS51186"/>
    </source>
</evidence>
<dbReference type="OrthoDB" id="948250at2"/>
<dbReference type="EMBL" id="FOEN01000016">
    <property type="protein sequence ID" value="SEQ52062.1"/>
    <property type="molecule type" value="Genomic_DNA"/>
</dbReference>
<keyword evidence="2" id="KW-0808">Transferase</keyword>
<dbReference type="RefSeq" id="WP_092572674.1">
    <property type="nucleotide sequence ID" value="NZ_FOEN01000016.1"/>
</dbReference>
<dbReference type="AlphaFoldDB" id="A0A1H9GPN1"/>
<feature type="domain" description="N-acetyltransferase" evidence="1">
    <location>
        <begin position="18"/>
        <end position="183"/>
    </location>
</feature>
<organism evidence="2 3">
    <name type="scientific">Ignavigranum ruoffiae</name>
    <dbReference type="NCBI Taxonomy" id="89093"/>
    <lineage>
        <taxon>Bacteria</taxon>
        <taxon>Bacillati</taxon>
        <taxon>Bacillota</taxon>
        <taxon>Bacilli</taxon>
        <taxon>Lactobacillales</taxon>
        <taxon>Aerococcaceae</taxon>
        <taxon>Ignavigranum</taxon>
    </lineage>
</organism>
<dbReference type="InterPro" id="IPR000182">
    <property type="entry name" value="GNAT_dom"/>
</dbReference>
<dbReference type="GO" id="GO:0016747">
    <property type="term" value="F:acyltransferase activity, transferring groups other than amino-acyl groups"/>
    <property type="evidence" value="ECO:0007669"/>
    <property type="project" value="InterPro"/>
</dbReference>